<dbReference type="Pfam" id="PF13730">
    <property type="entry name" value="HTH_36"/>
    <property type="match status" value="1"/>
</dbReference>
<feature type="region of interest" description="Disordered" evidence="1">
    <location>
        <begin position="198"/>
        <end position="224"/>
    </location>
</feature>
<evidence type="ECO:0000313" key="3">
    <source>
        <dbReference type="Proteomes" id="UP001222275"/>
    </source>
</evidence>
<keyword evidence="3" id="KW-1185">Reference proteome</keyword>
<proteinExistence type="predicted"/>
<organism evidence="2 3">
    <name type="scientific">Thiomicrorhabdus lithotrophica</name>
    <dbReference type="NCBI Taxonomy" id="2949997"/>
    <lineage>
        <taxon>Bacteria</taxon>
        <taxon>Pseudomonadati</taxon>
        <taxon>Pseudomonadota</taxon>
        <taxon>Gammaproteobacteria</taxon>
        <taxon>Thiotrichales</taxon>
        <taxon>Piscirickettsiaceae</taxon>
        <taxon>Thiomicrorhabdus</taxon>
    </lineage>
</organism>
<gene>
    <name evidence="2" type="ORF">NR989_09125</name>
</gene>
<feature type="compositionally biased region" description="Low complexity" evidence="1">
    <location>
        <begin position="104"/>
        <end position="113"/>
    </location>
</feature>
<dbReference type="EMBL" id="CP102381">
    <property type="protein sequence ID" value="WEJ62169.1"/>
    <property type="molecule type" value="Genomic_DNA"/>
</dbReference>
<reference evidence="2 3" key="1">
    <citation type="submission" date="2022-06" db="EMBL/GenBank/DDBJ databases">
        <title>Thiomicrohabdus sp. nov, an obligately chemolithoautotrophic, sulfur-oxidizing bacterium isolated from beach of Guanyin Mountain. Amoy.</title>
        <authorList>
            <person name="Zhu H."/>
        </authorList>
    </citation>
    <scope>NUCLEOTIDE SEQUENCE [LARGE SCALE GENOMIC DNA]</scope>
    <source>
        <strain evidence="2 3">XGS-01</strain>
    </source>
</reference>
<name>A0ABY8C877_9GAMM</name>
<evidence type="ECO:0000313" key="2">
    <source>
        <dbReference type="EMBL" id="WEJ62169.1"/>
    </source>
</evidence>
<dbReference type="Proteomes" id="UP001222275">
    <property type="component" value="Chromosome"/>
</dbReference>
<sequence length="251" mass="28429">MSEQGCLRKRVSPFAQTPMDLLISQNISLKAKGLYGFMVSKPDGWNFTIRSMASQLKDGVDSIRTALDELKNYGWIDYKKYANGSGVYTLNWVAFEHLHDEPNTENPNTENPNVGKPNRISKKDCTSKKDCYKKNKQKKPVAKAKFVAPTLEQVLEYATERNRQDLAKKFFDYYDTGSWKDAAGKAVRNWKQKFITWENSNPNQQNGGGYGNGNQSGGYAGETESQRIRRINAESTAYALKHGTKSTDDHF</sequence>
<accession>A0ABY8C877</accession>
<feature type="compositionally biased region" description="Gly residues" evidence="1">
    <location>
        <begin position="206"/>
        <end position="220"/>
    </location>
</feature>
<feature type="region of interest" description="Disordered" evidence="1">
    <location>
        <begin position="101"/>
        <end position="127"/>
    </location>
</feature>
<evidence type="ECO:0000256" key="1">
    <source>
        <dbReference type="SAM" id="MobiDB-lite"/>
    </source>
</evidence>
<protein>
    <submittedName>
        <fullName evidence="2">Helix-turn-helix domain-containing protein</fullName>
    </submittedName>
</protein>
<dbReference type="RefSeq" id="WP_275594426.1">
    <property type="nucleotide sequence ID" value="NZ_CP102381.1"/>
</dbReference>